<evidence type="ECO:0000259" key="2">
    <source>
        <dbReference type="Pfam" id="PF14018"/>
    </source>
</evidence>
<keyword evidence="4" id="KW-1185">Reference proteome</keyword>
<dbReference type="EMBL" id="JACRWC010000056">
    <property type="protein sequence ID" value="MBC5999246.1"/>
    <property type="molecule type" value="Genomic_DNA"/>
</dbReference>
<feature type="transmembrane region" description="Helical" evidence="1">
    <location>
        <begin position="86"/>
        <end position="106"/>
    </location>
</feature>
<sequence length="127" mass="15072">MRRNIALCIVFSIITFGIYEIYWFIVATNEINRMTRHPNQTSGGIAFLLSLITFGIYSYYWAWKLGEKSDMLKNRYLEYRSTDTRVLYLVLQLLGFQIINLALVQYEFNKADDIQRGNYFGEYTCPY</sequence>
<feature type="domain" description="DUF4234" evidence="2">
    <location>
        <begin position="3"/>
        <end position="68"/>
    </location>
</feature>
<comment type="caution">
    <text evidence="3">The sequence shown here is derived from an EMBL/GenBank/DDBJ whole genome shotgun (WGS) entry which is preliminary data.</text>
</comment>
<keyword evidence="1" id="KW-0812">Transmembrane</keyword>
<dbReference type="RefSeq" id="WP_177265165.1">
    <property type="nucleotide sequence ID" value="NZ_JACRWC010000056.1"/>
</dbReference>
<reference evidence="3" key="1">
    <citation type="submission" date="2020-08" db="EMBL/GenBank/DDBJ databases">
        <authorList>
            <person name="Liu C."/>
            <person name="Sun Q."/>
        </authorList>
    </citation>
    <scope>NUCLEOTIDE SEQUENCE</scope>
    <source>
        <strain evidence="3">BX16</strain>
    </source>
</reference>
<feature type="transmembrane region" description="Helical" evidence="1">
    <location>
        <begin position="5"/>
        <end position="25"/>
    </location>
</feature>
<proteinExistence type="predicted"/>
<dbReference type="Proteomes" id="UP000644115">
    <property type="component" value="Unassembled WGS sequence"/>
</dbReference>
<dbReference type="Pfam" id="PF14018">
    <property type="entry name" value="DUF4234"/>
    <property type="match status" value="1"/>
</dbReference>
<evidence type="ECO:0000313" key="4">
    <source>
        <dbReference type="Proteomes" id="UP000644115"/>
    </source>
</evidence>
<accession>A0A923SMM2</accession>
<keyword evidence="1" id="KW-1133">Transmembrane helix</keyword>
<evidence type="ECO:0000313" key="3">
    <source>
        <dbReference type="EMBL" id="MBC5999246.1"/>
    </source>
</evidence>
<gene>
    <name evidence="3" type="ORF">H8876_04460</name>
</gene>
<keyword evidence="1" id="KW-0472">Membrane</keyword>
<dbReference type="InterPro" id="IPR025328">
    <property type="entry name" value="DUF4234"/>
</dbReference>
<feature type="transmembrane region" description="Helical" evidence="1">
    <location>
        <begin position="45"/>
        <end position="65"/>
    </location>
</feature>
<dbReference type="AlphaFoldDB" id="A0A923SMM2"/>
<name>A0A923SMM2_9FIRM</name>
<organism evidence="3 4">
    <name type="scientific">Lentihominibacter faecis</name>
    <dbReference type="NCBI Taxonomy" id="2764712"/>
    <lineage>
        <taxon>Bacteria</taxon>
        <taxon>Bacillati</taxon>
        <taxon>Bacillota</taxon>
        <taxon>Clostridia</taxon>
        <taxon>Peptostreptococcales</taxon>
        <taxon>Anaerovoracaceae</taxon>
        <taxon>Lentihominibacter</taxon>
    </lineage>
</organism>
<protein>
    <submittedName>
        <fullName evidence="3">DUF4234 domain-containing protein</fullName>
    </submittedName>
</protein>
<evidence type="ECO:0000256" key="1">
    <source>
        <dbReference type="SAM" id="Phobius"/>
    </source>
</evidence>